<dbReference type="STRING" id="74873.A0A084WMU3"/>
<dbReference type="Gene3D" id="3.40.1000.30">
    <property type="match status" value="1"/>
</dbReference>
<dbReference type="OrthoDB" id="101791at2759"/>
<feature type="compositionally biased region" description="Basic and acidic residues" evidence="1">
    <location>
        <begin position="14"/>
        <end position="32"/>
    </location>
</feature>
<feature type="region of interest" description="Disordered" evidence="1">
    <location>
        <begin position="1"/>
        <end position="33"/>
    </location>
</feature>
<dbReference type="VEuPathDB" id="VectorBase:ASIS004342"/>
<dbReference type="EMBL" id="ATLV01024512">
    <property type="status" value="NOT_ANNOTATED_CDS"/>
    <property type="molecule type" value="Genomic_DNA"/>
</dbReference>
<dbReference type="AlphaFoldDB" id="A0A084WMU3"/>
<name>A0A084WMU3_ANOSI</name>
<gene>
    <name evidence="2" type="ORF">ZHAS_00019601</name>
</gene>
<evidence type="ECO:0000313" key="3">
    <source>
        <dbReference type="EnsemblMetazoa" id="ASIC019601-PA"/>
    </source>
</evidence>
<dbReference type="Proteomes" id="UP000030765">
    <property type="component" value="Unassembled WGS sequence"/>
</dbReference>
<proteinExistence type="predicted"/>
<dbReference type="EnsemblMetazoa" id="ASIC019601-RA">
    <property type="protein sequence ID" value="ASIC019601-PA"/>
    <property type="gene ID" value="ASIC019601"/>
</dbReference>
<accession>A0A084WMU3</accession>
<sequence>MAESSDENPWPLPKVEDDHERSRSPLETVKEEAEAEGYQPILVSSKTDWKTVQLLVEDSHRASLTPSLELALRHFLANCKKDVREISRCDLMIVLIYVIALESGLIPAGASLPEKCRPDKAHIYRTFDVRLVKHFATRLPMGCFRDASNVYRLEMVFAYGDIPGSRAACEIVARPSGDSMIVNLISNYTKMISTNPCTLIPLNFHVPSINTVRLPLCFQSLKQLSVKLKNDLFVPFVAMMYQQFIPIINPSLTGLPQELKDKISAYKVVGQNLKHIFLGK</sequence>
<reference evidence="3" key="2">
    <citation type="submission" date="2020-05" db="UniProtKB">
        <authorList>
            <consortium name="EnsemblMetazoa"/>
        </authorList>
    </citation>
    <scope>IDENTIFICATION</scope>
</reference>
<protein>
    <submittedName>
        <fullName evidence="2">AGAP006814-PA-like protein</fullName>
    </submittedName>
</protein>
<evidence type="ECO:0000256" key="1">
    <source>
        <dbReference type="SAM" id="MobiDB-lite"/>
    </source>
</evidence>
<dbReference type="EMBL" id="KE525352">
    <property type="protein sequence ID" value="KFB51537.1"/>
    <property type="molecule type" value="Genomic_DNA"/>
</dbReference>
<reference evidence="2 4" key="1">
    <citation type="journal article" date="2014" name="BMC Genomics">
        <title>Genome sequence of Anopheles sinensis provides insight into genetics basis of mosquito competence for malaria parasites.</title>
        <authorList>
            <person name="Zhou D."/>
            <person name="Zhang D."/>
            <person name="Ding G."/>
            <person name="Shi L."/>
            <person name="Hou Q."/>
            <person name="Ye Y."/>
            <person name="Xu Y."/>
            <person name="Zhou H."/>
            <person name="Xiong C."/>
            <person name="Li S."/>
            <person name="Yu J."/>
            <person name="Hong S."/>
            <person name="Yu X."/>
            <person name="Zou P."/>
            <person name="Chen C."/>
            <person name="Chang X."/>
            <person name="Wang W."/>
            <person name="Lv Y."/>
            <person name="Sun Y."/>
            <person name="Ma L."/>
            <person name="Shen B."/>
            <person name="Zhu C."/>
        </authorList>
    </citation>
    <scope>NUCLEOTIDE SEQUENCE [LARGE SCALE GENOMIC DNA]</scope>
</reference>
<evidence type="ECO:0000313" key="4">
    <source>
        <dbReference type="Proteomes" id="UP000030765"/>
    </source>
</evidence>
<evidence type="ECO:0000313" key="2">
    <source>
        <dbReference type="EMBL" id="KFB51537.1"/>
    </source>
</evidence>
<dbReference type="VEuPathDB" id="VectorBase:ASIC019601"/>
<dbReference type="OMA" id="KMPAAEW"/>
<organism evidence="2">
    <name type="scientific">Anopheles sinensis</name>
    <name type="common">Mosquito</name>
    <dbReference type="NCBI Taxonomy" id="74873"/>
    <lineage>
        <taxon>Eukaryota</taxon>
        <taxon>Metazoa</taxon>
        <taxon>Ecdysozoa</taxon>
        <taxon>Arthropoda</taxon>
        <taxon>Hexapoda</taxon>
        <taxon>Insecta</taxon>
        <taxon>Pterygota</taxon>
        <taxon>Neoptera</taxon>
        <taxon>Endopterygota</taxon>
        <taxon>Diptera</taxon>
        <taxon>Nematocera</taxon>
        <taxon>Culicoidea</taxon>
        <taxon>Culicidae</taxon>
        <taxon>Anophelinae</taxon>
        <taxon>Anopheles</taxon>
    </lineage>
</organism>
<keyword evidence="4" id="KW-1185">Reference proteome</keyword>